<dbReference type="Proteomes" id="UP000802392">
    <property type="component" value="Unassembled WGS sequence"/>
</dbReference>
<name>A0ABX0TDT7_9MICC</name>
<keyword evidence="3" id="KW-1185">Reference proteome</keyword>
<comment type="caution">
    <text evidence="2">The sequence shown here is derived from an EMBL/GenBank/DDBJ whole genome shotgun (WGS) entry which is preliminary data.</text>
</comment>
<evidence type="ECO:0000313" key="2">
    <source>
        <dbReference type="EMBL" id="NIJ00649.1"/>
    </source>
</evidence>
<dbReference type="RefSeq" id="WP_167264450.1">
    <property type="nucleotide sequence ID" value="NZ_BAAAVO010000009.1"/>
</dbReference>
<reference evidence="2 3" key="1">
    <citation type="submission" date="2020-03" db="EMBL/GenBank/DDBJ databases">
        <title>Genomic Encyclopedia of Type Strains, Phase III (KMG-III): the genomes of soil and plant-associated and newly described type strains.</title>
        <authorList>
            <person name="Whitman W."/>
        </authorList>
    </citation>
    <scope>NUCLEOTIDE SEQUENCE [LARGE SCALE GENOMIC DNA]</scope>
    <source>
        <strain evidence="2 3">CECT 4207</strain>
    </source>
</reference>
<organism evidence="2 3">
    <name type="scientific">Paenarthrobacter ilicis</name>
    <dbReference type="NCBI Taxonomy" id="43665"/>
    <lineage>
        <taxon>Bacteria</taxon>
        <taxon>Bacillati</taxon>
        <taxon>Actinomycetota</taxon>
        <taxon>Actinomycetes</taxon>
        <taxon>Micrococcales</taxon>
        <taxon>Micrococcaceae</taxon>
        <taxon>Paenarthrobacter</taxon>
    </lineage>
</organism>
<keyword evidence="1" id="KW-0812">Transmembrane</keyword>
<proteinExistence type="predicted"/>
<accession>A0ABX0TDT7</accession>
<gene>
    <name evidence="2" type="ORF">FHR86_000962</name>
</gene>
<sequence>MTSPGYRRPFTVAAAVIAVLSLAAVGVVIAISSSGATPPTWVTSVALYGLPLAFVLAAVPVLDAIRQRRRQ</sequence>
<protein>
    <submittedName>
        <fullName evidence="2">Quinol-cytochrome oxidoreductase complex cytochrome b subunit</fullName>
    </submittedName>
</protein>
<evidence type="ECO:0000313" key="3">
    <source>
        <dbReference type="Proteomes" id="UP000802392"/>
    </source>
</evidence>
<keyword evidence="1" id="KW-0472">Membrane</keyword>
<feature type="transmembrane region" description="Helical" evidence="1">
    <location>
        <begin position="45"/>
        <end position="65"/>
    </location>
</feature>
<keyword evidence="1" id="KW-1133">Transmembrane helix</keyword>
<feature type="transmembrane region" description="Helical" evidence="1">
    <location>
        <begin position="12"/>
        <end position="33"/>
    </location>
</feature>
<dbReference type="EMBL" id="JAAOZD010000002">
    <property type="protein sequence ID" value="NIJ00649.1"/>
    <property type="molecule type" value="Genomic_DNA"/>
</dbReference>
<evidence type="ECO:0000256" key="1">
    <source>
        <dbReference type="SAM" id="Phobius"/>
    </source>
</evidence>